<evidence type="ECO:0000313" key="1">
    <source>
        <dbReference type="EMBL" id="KAJ8338168.1"/>
    </source>
</evidence>
<accession>A0A9Q1EG31</accession>
<name>A0A9Q1EG31_SYNKA</name>
<sequence length="205" mass="22952">MGNSIQPAPCGHKVNPSDVISMVNTCLDQKSLEFSCPVCGEVWEWKQVQELMQLSPDQMALQQNRVNDIVESHPDMCKKCPSCCCVLKRPLDNTDQPCQFVQCSQCAPPQLRCWSCLAPWLFSNEARAGHCSNKSCGLVAMLLNCDISMSRAVFGCPLFRACPKCHGLIMHTEGCKLKCEKMMEEMDEVTVMGGEMQSHVGLWWE</sequence>
<dbReference type="AlphaFoldDB" id="A0A9Q1EG31"/>
<comment type="caution">
    <text evidence="1">The sequence shown here is derived from an EMBL/GenBank/DDBJ whole genome shotgun (WGS) entry which is preliminary data.</text>
</comment>
<organism evidence="1 2">
    <name type="scientific">Synaphobranchus kaupii</name>
    <name type="common">Kaup's arrowtooth eel</name>
    <dbReference type="NCBI Taxonomy" id="118154"/>
    <lineage>
        <taxon>Eukaryota</taxon>
        <taxon>Metazoa</taxon>
        <taxon>Chordata</taxon>
        <taxon>Craniata</taxon>
        <taxon>Vertebrata</taxon>
        <taxon>Euteleostomi</taxon>
        <taxon>Actinopterygii</taxon>
        <taxon>Neopterygii</taxon>
        <taxon>Teleostei</taxon>
        <taxon>Anguilliformes</taxon>
        <taxon>Synaphobranchidae</taxon>
        <taxon>Synaphobranchus</taxon>
    </lineage>
</organism>
<evidence type="ECO:0000313" key="2">
    <source>
        <dbReference type="Proteomes" id="UP001152622"/>
    </source>
</evidence>
<keyword evidence="2" id="KW-1185">Reference proteome</keyword>
<proteinExistence type="predicted"/>
<reference evidence="1" key="1">
    <citation type="journal article" date="2023" name="Science">
        <title>Genome structures resolve the early diversification of teleost fishes.</title>
        <authorList>
            <person name="Parey E."/>
            <person name="Louis A."/>
            <person name="Montfort J."/>
            <person name="Bouchez O."/>
            <person name="Roques C."/>
            <person name="Iampietro C."/>
            <person name="Lluch J."/>
            <person name="Castinel A."/>
            <person name="Donnadieu C."/>
            <person name="Desvignes T."/>
            <person name="Floi Bucao C."/>
            <person name="Jouanno E."/>
            <person name="Wen M."/>
            <person name="Mejri S."/>
            <person name="Dirks R."/>
            <person name="Jansen H."/>
            <person name="Henkel C."/>
            <person name="Chen W.J."/>
            <person name="Zahm M."/>
            <person name="Cabau C."/>
            <person name="Klopp C."/>
            <person name="Thompson A.W."/>
            <person name="Robinson-Rechavi M."/>
            <person name="Braasch I."/>
            <person name="Lecointre G."/>
            <person name="Bobe J."/>
            <person name="Postlethwait J.H."/>
            <person name="Berthelot C."/>
            <person name="Roest Crollius H."/>
            <person name="Guiguen Y."/>
        </authorList>
    </citation>
    <scope>NUCLEOTIDE SEQUENCE</scope>
    <source>
        <strain evidence="1">WJC10195</strain>
    </source>
</reference>
<dbReference type="EMBL" id="JAINUF010000018">
    <property type="protein sequence ID" value="KAJ8338168.1"/>
    <property type="molecule type" value="Genomic_DNA"/>
</dbReference>
<evidence type="ECO:0008006" key="3">
    <source>
        <dbReference type="Google" id="ProtNLM"/>
    </source>
</evidence>
<dbReference type="OrthoDB" id="1431934at2759"/>
<gene>
    <name evidence="1" type="ORF">SKAU_G00371340</name>
</gene>
<dbReference type="Proteomes" id="UP001152622">
    <property type="component" value="Chromosome 18"/>
</dbReference>
<protein>
    <recommendedName>
        <fullName evidence="3">RING-type domain-containing protein</fullName>
    </recommendedName>
</protein>